<protein>
    <recommendedName>
        <fullName evidence="2">DUF11 domain-containing protein</fullName>
    </recommendedName>
</protein>
<dbReference type="InterPro" id="IPR047589">
    <property type="entry name" value="DUF11_rpt"/>
</dbReference>
<name>A0A1F5N355_9BACT</name>
<evidence type="ECO:0000313" key="3">
    <source>
        <dbReference type="EMBL" id="OGE71992.1"/>
    </source>
</evidence>
<reference evidence="3 4" key="1">
    <citation type="journal article" date="2016" name="Nat. Commun.">
        <title>Thousands of microbial genomes shed light on interconnected biogeochemical processes in an aquifer system.</title>
        <authorList>
            <person name="Anantharaman K."/>
            <person name="Brown C.T."/>
            <person name="Hug L.A."/>
            <person name="Sharon I."/>
            <person name="Castelle C.J."/>
            <person name="Probst A.J."/>
            <person name="Thomas B.C."/>
            <person name="Singh A."/>
            <person name="Wilkins M.J."/>
            <person name="Karaoz U."/>
            <person name="Brodie E.L."/>
            <person name="Williams K.H."/>
            <person name="Hubbard S.S."/>
            <person name="Banfield J.F."/>
        </authorList>
    </citation>
    <scope>NUCLEOTIDE SEQUENCE [LARGE SCALE GENOMIC DNA]</scope>
</reference>
<dbReference type="PANTHER" id="PTHR34819">
    <property type="entry name" value="LARGE CYSTEINE-RICH PERIPLASMIC PROTEIN OMCB"/>
    <property type="match status" value="1"/>
</dbReference>
<accession>A0A1F5N355</accession>
<feature type="compositionally biased region" description="Low complexity" evidence="1">
    <location>
        <begin position="124"/>
        <end position="135"/>
    </location>
</feature>
<evidence type="ECO:0000259" key="2">
    <source>
        <dbReference type="Pfam" id="PF01345"/>
    </source>
</evidence>
<feature type="compositionally biased region" description="Polar residues" evidence="1">
    <location>
        <begin position="89"/>
        <end position="123"/>
    </location>
</feature>
<gene>
    <name evidence="3" type="ORF">A2617_04960</name>
</gene>
<proteinExistence type="predicted"/>
<dbReference type="EMBL" id="MFEC01000003">
    <property type="protein sequence ID" value="OGE71992.1"/>
    <property type="molecule type" value="Genomic_DNA"/>
</dbReference>
<dbReference type="NCBIfam" id="TIGR01451">
    <property type="entry name" value="B_ant_repeat"/>
    <property type="match status" value="1"/>
</dbReference>
<organism evidence="3 4">
    <name type="scientific">Candidatus Daviesbacteria bacterium RIFOXYD1_FULL_41_10</name>
    <dbReference type="NCBI Taxonomy" id="1797801"/>
    <lineage>
        <taxon>Bacteria</taxon>
        <taxon>Candidatus Daviesiibacteriota</taxon>
    </lineage>
</organism>
<dbReference type="InterPro" id="IPR013783">
    <property type="entry name" value="Ig-like_fold"/>
</dbReference>
<feature type="domain" description="DUF11" evidence="2">
    <location>
        <begin position="542"/>
        <end position="678"/>
    </location>
</feature>
<dbReference type="Proteomes" id="UP000177135">
    <property type="component" value="Unassembled WGS sequence"/>
</dbReference>
<dbReference type="Gene3D" id="2.60.40.10">
    <property type="entry name" value="Immunoglobulins"/>
    <property type="match status" value="2"/>
</dbReference>
<sequence length="891" mass="95930">MKKIINFKIFKQAVTIWVIFLLAFNPVIAPLAFAEDEIPAVTTITTGDAQSESDVSVIANSNTNIVPGTVTPGSGCNGPELNIDCPGTDSISNQNQADTQSSNTSSAQTGQNSSSENDGNVNLSTGEATASAETTNQINTNIMELENEASESAEIAEATPSAEFAITNVNDATSQNGMSVIAETGENQANNNRGDVVIDTGNTLAVANIFNLINTNIVGSNFDLLFINLTEVQNDINLFQVWKDTTGGDPADQLQFTGGEPQNSLYLLIENSNRAEINNYLTVSAVSGKNEANDNNNVNLNSGNAISLANITNIANFNLIGSKFLFATINILGSFEGNLILPPREYFMSQNSSQNSISAASQNRAYVEGSIETIADSGGNELNENAGDSNIQTGDAEAISHNLSLLNLNIAQNDWFNVRVNHLGQRQGDVFGWSDPEAKEESEDIMTFSTETTGTDGAVNSQNTRVNNSNEVKINNQISIQAISGQNKADRNSMTSVVTGKAKALANLFNLANLNILGSNLFLGVVNILGDWQGNTIFAYPDVTVAINGPAHDVTPGEEINYNIDVENIGYDDAHDIAVLFELPKGTSYISDTSGQVTEQSGNNLKWSIDTLTANGSLSFDLKLKIDPNLNYEDLLTFWDRLIPKAYALEEGVRDEITAKVEVSTTDKQSDNNNDTSSIATVILFPATSSDISDDQSSSAEAASTTIEINAKNNVNDFIYLGDIITFDLEVKNTGGEKAGNVTVFQDIYNGHPESTGTVEFPIGDIDPGKTAKVNFAIQITDLIPGSYHTLTYATGDNISSNEAVTYFKVKLNNISLISEVQAQEIDQNESTAGEVKGADKCPAIIMRREWWPYALAALFGTLWFLEVSRRKHWNLSLTKLTKKVYNPPAG</sequence>
<dbReference type="InterPro" id="IPR001434">
    <property type="entry name" value="OmcB-like_DUF11"/>
</dbReference>
<evidence type="ECO:0000313" key="4">
    <source>
        <dbReference type="Proteomes" id="UP000177135"/>
    </source>
</evidence>
<feature type="region of interest" description="Disordered" evidence="1">
    <location>
        <begin position="69"/>
        <end position="135"/>
    </location>
</feature>
<comment type="caution">
    <text evidence="3">The sequence shown here is derived from an EMBL/GenBank/DDBJ whole genome shotgun (WGS) entry which is preliminary data.</text>
</comment>
<dbReference type="InterPro" id="IPR051172">
    <property type="entry name" value="Chlamydia_OmcB"/>
</dbReference>
<evidence type="ECO:0000256" key="1">
    <source>
        <dbReference type="SAM" id="MobiDB-lite"/>
    </source>
</evidence>
<dbReference type="Pfam" id="PF01345">
    <property type="entry name" value="DUF11"/>
    <property type="match status" value="1"/>
</dbReference>
<dbReference type="AlphaFoldDB" id="A0A1F5N355"/>